<dbReference type="SUPFAM" id="SSF46894">
    <property type="entry name" value="C-terminal effector domain of the bipartite response regulators"/>
    <property type="match status" value="1"/>
</dbReference>
<dbReference type="Gene3D" id="1.10.10.10">
    <property type="entry name" value="Winged helix-like DNA-binding domain superfamily/Winged helix DNA-binding domain"/>
    <property type="match status" value="1"/>
</dbReference>
<dbReference type="Gene3D" id="1.25.40.10">
    <property type="entry name" value="Tetratricopeptide repeat domain"/>
    <property type="match status" value="2"/>
</dbReference>
<evidence type="ECO:0000313" key="6">
    <source>
        <dbReference type="EMBL" id="GAA0925045.1"/>
    </source>
</evidence>
<dbReference type="PANTHER" id="PTHR47691:SF3">
    <property type="entry name" value="HTH-TYPE TRANSCRIPTIONAL REGULATOR RV0890C-RELATED"/>
    <property type="match status" value="1"/>
</dbReference>
<dbReference type="Pfam" id="PF03704">
    <property type="entry name" value="BTAD"/>
    <property type="match status" value="1"/>
</dbReference>
<dbReference type="SUPFAM" id="SSF52540">
    <property type="entry name" value="P-loop containing nucleoside triphosphate hydrolases"/>
    <property type="match status" value="1"/>
</dbReference>
<dbReference type="Gene3D" id="3.40.50.300">
    <property type="entry name" value="P-loop containing nucleotide triphosphate hydrolases"/>
    <property type="match status" value="1"/>
</dbReference>
<dbReference type="PANTHER" id="PTHR47691">
    <property type="entry name" value="REGULATOR-RELATED"/>
    <property type="match status" value="1"/>
</dbReference>
<evidence type="ECO:0000256" key="1">
    <source>
        <dbReference type="ARBA" id="ARBA00005820"/>
    </source>
</evidence>
<dbReference type="SUPFAM" id="SSF48452">
    <property type="entry name" value="TPR-like"/>
    <property type="match status" value="2"/>
</dbReference>
<evidence type="ECO:0000259" key="5">
    <source>
        <dbReference type="PROSITE" id="PS51755"/>
    </source>
</evidence>
<dbReference type="CDD" id="cd15831">
    <property type="entry name" value="BTAD"/>
    <property type="match status" value="1"/>
</dbReference>
<dbReference type="InterPro" id="IPR001867">
    <property type="entry name" value="OmpR/PhoB-type_DNA-bd"/>
</dbReference>
<dbReference type="SMART" id="SM00862">
    <property type="entry name" value="Trans_reg_C"/>
    <property type="match status" value="1"/>
</dbReference>
<reference evidence="6 7" key="1">
    <citation type="journal article" date="2019" name="Int. J. Syst. Evol. Microbiol.">
        <title>The Global Catalogue of Microorganisms (GCM) 10K type strain sequencing project: providing services to taxonomists for standard genome sequencing and annotation.</title>
        <authorList>
            <consortium name="The Broad Institute Genomics Platform"/>
            <consortium name="The Broad Institute Genome Sequencing Center for Infectious Disease"/>
            <person name="Wu L."/>
            <person name="Ma J."/>
        </authorList>
    </citation>
    <scope>NUCLEOTIDE SEQUENCE [LARGE SCALE GENOMIC DNA]</scope>
    <source>
        <strain evidence="6 7">JCM 11136</strain>
    </source>
</reference>
<dbReference type="InterPro" id="IPR016032">
    <property type="entry name" value="Sig_transdc_resp-reg_C-effctor"/>
</dbReference>
<dbReference type="EMBL" id="BAAAHQ010000011">
    <property type="protein sequence ID" value="GAA0925045.1"/>
    <property type="molecule type" value="Genomic_DNA"/>
</dbReference>
<dbReference type="PRINTS" id="PR00364">
    <property type="entry name" value="DISEASERSIST"/>
</dbReference>
<comment type="similarity">
    <text evidence="1">Belongs to the AfsR/DnrI/RedD regulatory family.</text>
</comment>
<keyword evidence="7" id="KW-1185">Reference proteome</keyword>
<dbReference type="InterPro" id="IPR011990">
    <property type="entry name" value="TPR-like_helical_dom_sf"/>
</dbReference>
<dbReference type="Pfam" id="PF00486">
    <property type="entry name" value="Trans_reg_C"/>
    <property type="match status" value="1"/>
</dbReference>
<dbReference type="PROSITE" id="PS51755">
    <property type="entry name" value="OMPR_PHOB"/>
    <property type="match status" value="1"/>
</dbReference>
<accession>A0ABN1P9Z1</accession>
<organism evidence="6 7">
    <name type="scientific">Nonomuraea longicatena</name>
    <dbReference type="NCBI Taxonomy" id="83682"/>
    <lineage>
        <taxon>Bacteria</taxon>
        <taxon>Bacillati</taxon>
        <taxon>Actinomycetota</taxon>
        <taxon>Actinomycetes</taxon>
        <taxon>Streptosporangiales</taxon>
        <taxon>Streptosporangiaceae</taxon>
        <taxon>Nonomuraea</taxon>
    </lineage>
</organism>
<dbReference type="InterPro" id="IPR036388">
    <property type="entry name" value="WH-like_DNA-bd_sf"/>
</dbReference>
<keyword evidence="4" id="KW-0175">Coiled coil</keyword>
<dbReference type="SMART" id="SM01043">
    <property type="entry name" value="BTAD"/>
    <property type="match status" value="1"/>
</dbReference>
<evidence type="ECO:0000256" key="4">
    <source>
        <dbReference type="SAM" id="Coils"/>
    </source>
</evidence>
<evidence type="ECO:0000256" key="3">
    <source>
        <dbReference type="PROSITE-ProRule" id="PRU01091"/>
    </source>
</evidence>
<dbReference type="InterPro" id="IPR005158">
    <property type="entry name" value="BTAD"/>
</dbReference>
<dbReference type="InterPro" id="IPR027417">
    <property type="entry name" value="P-loop_NTPase"/>
</dbReference>
<feature type="domain" description="OmpR/PhoB-type" evidence="5">
    <location>
        <begin position="1"/>
        <end position="76"/>
    </location>
</feature>
<gene>
    <name evidence="6" type="ORF">GCM10009560_26220</name>
</gene>
<name>A0ABN1P9Z1_9ACTN</name>
<dbReference type="Proteomes" id="UP001501578">
    <property type="component" value="Unassembled WGS sequence"/>
</dbReference>
<proteinExistence type="inferred from homology"/>
<feature type="coiled-coil region" evidence="4">
    <location>
        <begin position="124"/>
        <end position="152"/>
    </location>
</feature>
<keyword evidence="2 3" id="KW-0238">DNA-binding</keyword>
<evidence type="ECO:0000256" key="2">
    <source>
        <dbReference type="ARBA" id="ARBA00023125"/>
    </source>
</evidence>
<sequence>MPEAKVRTLLAVLLAHRGRPLSVARLVEQIWGDDPPEHPAPALQRKIWQLRRTLDQAEPGARALVESRPPGYALRVEETAVDAGSFRALTGRARESADPRERARLLTEALGLWRGPAYADFTEADFARAEINRLEEERLLAVEERAEALLEAGEHDRVVAELGELVAAHPVRERLRAAHMRALHRLGRQSEALGSFRELRSHLREEQGVDPEPAVVALHQEILEQRVAGGSGGNLPAALTLLVGRDDAVADVRALVSEGRLVTLTGSGGVGKTRLAVAAAQGLVGEYPDGVWLVELAGPREPSETSVSGPPAETVAVTLDLRDGAGLGRGGRDQRAPRGELTRLVHAVRGWRALLILDSCEHVVDQAAELAGALLRGAPGIRVLATSREPLGHAGEVVWTVPPLDVPDPDADPAEIARAGAVRLFVARASAAAPGFRLDAGNAADVATLCRRLDGVPLALELAATRVRALGVRDVLCRLDDRFRLLASGHRGAPPRQQTLQAVIDWSWDLLTPRERVLLSRLAIFGEGFTLEAAEAVCSGPDLPEADVPDLLARLVDRSLVAVVEGPRYRLLESVAEYGLRRLCEAGELPALRRRHTRHYLELAERAEPLLRGPAQFETTRRLDEAAANLRLALDGAVRERAAEFALRLVDALAWYWFLRGRWSEALRSMDCVLAIDPAAPARLRARVGAWEAGITVLNGGPVDPRAVLGRFDLAEDPSGRARAEWFLSFALYGGDLRTAESLADRALAGFRAVGDAWGVAAALTTRAAQAIAGGDLVTAEDAGERGLAAFDRIGDPWGRLYAMESLTVLAEAHGDHARARRLHEESLRLADKLGLPVGTWARGTPIAEAAPRNADDCR</sequence>
<feature type="DNA-binding region" description="OmpR/PhoB-type" evidence="3">
    <location>
        <begin position="1"/>
        <end position="76"/>
    </location>
</feature>
<protein>
    <submittedName>
        <fullName evidence="6">BTAD domain-containing putative transcriptional regulator</fullName>
    </submittedName>
</protein>
<evidence type="ECO:0000313" key="7">
    <source>
        <dbReference type="Proteomes" id="UP001501578"/>
    </source>
</evidence>
<comment type="caution">
    <text evidence="6">The sequence shown here is derived from an EMBL/GenBank/DDBJ whole genome shotgun (WGS) entry which is preliminary data.</text>
</comment>